<dbReference type="PRINTS" id="PR00463">
    <property type="entry name" value="EP450I"/>
</dbReference>
<evidence type="ECO:0000256" key="6">
    <source>
        <dbReference type="ARBA" id="ARBA00023136"/>
    </source>
</evidence>
<organism evidence="8 9">
    <name type="scientific">Aplysia californica</name>
    <name type="common">California sea hare</name>
    <dbReference type="NCBI Taxonomy" id="6500"/>
    <lineage>
        <taxon>Eukaryota</taxon>
        <taxon>Metazoa</taxon>
        <taxon>Spiralia</taxon>
        <taxon>Lophotrochozoa</taxon>
        <taxon>Mollusca</taxon>
        <taxon>Gastropoda</taxon>
        <taxon>Heterobranchia</taxon>
        <taxon>Euthyneura</taxon>
        <taxon>Tectipleura</taxon>
        <taxon>Aplysiida</taxon>
        <taxon>Aplysioidea</taxon>
        <taxon>Aplysiidae</taxon>
        <taxon>Aplysia</taxon>
    </lineage>
</organism>
<keyword evidence="3 7" id="KW-0479">Metal-binding</keyword>
<reference evidence="9" key="1">
    <citation type="submission" date="2025-08" db="UniProtKB">
        <authorList>
            <consortium name="RefSeq"/>
        </authorList>
    </citation>
    <scope>IDENTIFICATION</scope>
</reference>
<dbReference type="InterPro" id="IPR036396">
    <property type="entry name" value="Cyt_P450_sf"/>
</dbReference>
<dbReference type="InterPro" id="IPR008069">
    <property type="entry name" value="Cyt_P450_E_grp-I_CYP2D-like"/>
</dbReference>
<protein>
    <submittedName>
        <fullName evidence="9">Cytochrome P450 2D6-like</fullName>
    </submittedName>
</protein>
<evidence type="ECO:0000256" key="3">
    <source>
        <dbReference type="ARBA" id="ARBA00022723"/>
    </source>
</evidence>
<evidence type="ECO:0000256" key="5">
    <source>
        <dbReference type="ARBA" id="ARBA00023004"/>
    </source>
</evidence>
<keyword evidence="5 7" id="KW-0408">Iron</keyword>
<dbReference type="PRINTS" id="PR01686">
    <property type="entry name" value="EP450ICYP2D"/>
</dbReference>
<keyword evidence="7" id="KW-0503">Monooxygenase</keyword>
<evidence type="ECO:0000256" key="2">
    <source>
        <dbReference type="ARBA" id="ARBA00010617"/>
    </source>
</evidence>
<dbReference type="PRINTS" id="PR00385">
    <property type="entry name" value="P450"/>
</dbReference>
<dbReference type="PANTHER" id="PTHR24300:SF403">
    <property type="entry name" value="CYTOCHROME P450 306A1"/>
    <property type="match status" value="1"/>
</dbReference>
<name>A0ABM1VV51_APLCA</name>
<evidence type="ECO:0000313" key="8">
    <source>
        <dbReference type="Proteomes" id="UP000694888"/>
    </source>
</evidence>
<dbReference type="RefSeq" id="XP_035826293.1">
    <property type="nucleotide sequence ID" value="XM_035970400.1"/>
</dbReference>
<sequence>MVLVTQNGRKCQIELYDSKVAICELKSSCFQQASNYHDLGIVMASGPNWKEQRSVTLSILRDMGMGRNVLAGRIQDEVAQYLTCLSNLDGKPADIRLLTNMSVANVLFSVVVGQRFEYDDPTFKRVVGLINYNFTHALGVGPAILNMYPMLHYLPGDLFKTALILKNRKELGEIFVLHFRDLKGRKEYNDSNMDSLIARYVFEKNKRKRSGQPTYLDDRNLAKVIEDLLGAGIETTSTTINWFILYTLHHPEVQEKIFKEINSEIGTERAPTMMDKNKLKYLNATIMEAQRMGNVSPMGVTHLCPRDTTFKGFKIPKGTHVIGNMSSIFSDKQVWGEDADNFRPERFIDDKGNLKHFEEFTPFSMGKRACPGEALANMELFIRISSMCQRFQFLAPDPLNPPEIIEVMSISRSPGPFEVRVVERQ</sequence>
<dbReference type="PANTHER" id="PTHR24300">
    <property type="entry name" value="CYTOCHROME P450 508A4-RELATED"/>
    <property type="match status" value="1"/>
</dbReference>
<dbReference type="SUPFAM" id="SSF48264">
    <property type="entry name" value="Cytochrome P450"/>
    <property type="match status" value="1"/>
</dbReference>
<keyword evidence="7" id="KW-0349">Heme</keyword>
<dbReference type="InterPro" id="IPR001128">
    <property type="entry name" value="Cyt_P450"/>
</dbReference>
<evidence type="ECO:0000313" key="9">
    <source>
        <dbReference type="RefSeq" id="XP_035826293.1"/>
    </source>
</evidence>
<dbReference type="Gene3D" id="1.10.630.10">
    <property type="entry name" value="Cytochrome P450"/>
    <property type="match status" value="1"/>
</dbReference>
<dbReference type="Pfam" id="PF00067">
    <property type="entry name" value="p450"/>
    <property type="match status" value="1"/>
</dbReference>
<dbReference type="Proteomes" id="UP000694888">
    <property type="component" value="Unplaced"/>
</dbReference>
<evidence type="ECO:0000256" key="1">
    <source>
        <dbReference type="ARBA" id="ARBA00004370"/>
    </source>
</evidence>
<dbReference type="PROSITE" id="PS00086">
    <property type="entry name" value="CYTOCHROME_P450"/>
    <property type="match status" value="1"/>
</dbReference>
<gene>
    <name evidence="9" type="primary">LOC118477867</name>
</gene>
<accession>A0ABM1VV51</accession>
<keyword evidence="8" id="KW-1185">Reference proteome</keyword>
<dbReference type="GeneID" id="118477867"/>
<comment type="subcellular location">
    <subcellularLocation>
        <location evidence="1">Membrane</location>
    </subcellularLocation>
</comment>
<keyword evidence="6" id="KW-0472">Membrane</keyword>
<dbReference type="InterPro" id="IPR017972">
    <property type="entry name" value="Cyt_P450_CS"/>
</dbReference>
<proteinExistence type="inferred from homology"/>
<evidence type="ECO:0000256" key="4">
    <source>
        <dbReference type="ARBA" id="ARBA00023002"/>
    </source>
</evidence>
<evidence type="ECO:0000256" key="7">
    <source>
        <dbReference type="RuleBase" id="RU000461"/>
    </source>
</evidence>
<dbReference type="InterPro" id="IPR050182">
    <property type="entry name" value="Cytochrome_P450_fam2"/>
</dbReference>
<keyword evidence="4 7" id="KW-0560">Oxidoreductase</keyword>
<comment type="similarity">
    <text evidence="2 7">Belongs to the cytochrome P450 family.</text>
</comment>
<dbReference type="InterPro" id="IPR002401">
    <property type="entry name" value="Cyt_P450_E_grp-I"/>
</dbReference>